<evidence type="ECO:0000313" key="1">
    <source>
        <dbReference type="EMBL" id="TYC97934.1"/>
    </source>
</evidence>
<accession>A0A5D0XMY3</accession>
<evidence type="ECO:0000313" key="2">
    <source>
        <dbReference type="Proteomes" id="UP000323410"/>
    </source>
</evidence>
<organism evidence="1 2">
    <name type="scientific">Arthrobacter echini</name>
    <dbReference type="NCBI Taxonomy" id="1529066"/>
    <lineage>
        <taxon>Bacteria</taxon>
        <taxon>Bacillati</taxon>
        <taxon>Actinomycetota</taxon>
        <taxon>Actinomycetes</taxon>
        <taxon>Micrococcales</taxon>
        <taxon>Micrococcaceae</taxon>
        <taxon>Arthrobacter</taxon>
    </lineage>
</organism>
<dbReference type="EMBL" id="VSLD01000006">
    <property type="protein sequence ID" value="TYC97934.1"/>
    <property type="molecule type" value="Genomic_DNA"/>
</dbReference>
<keyword evidence="2" id="KW-1185">Reference proteome</keyword>
<gene>
    <name evidence="1" type="ORF">FQ377_12035</name>
</gene>
<name>A0A5D0XMY3_9MICC</name>
<sequence length="143" mass="14689">MCGACGRLVVADPTLGPRRTVRNLLVVAQVVNSVTSGLAGLPVARVSGDAWVLVGRTGTSRSCDTVGQLWEVLTDGAIRAYGEAGPLTQNLEAALPGAADLVERILLAGLAWTAPGARAAQSPRLRSVKTALTPQSPIPSVKP</sequence>
<dbReference type="AlphaFoldDB" id="A0A5D0XMY3"/>
<comment type="caution">
    <text evidence="1">The sequence shown here is derived from an EMBL/GenBank/DDBJ whole genome shotgun (WGS) entry which is preliminary data.</text>
</comment>
<dbReference type="OrthoDB" id="4946611at2"/>
<dbReference type="Proteomes" id="UP000323410">
    <property type="component" value="Unassembled WGS sequence"/>
</dbReference>
<dbReference type="RefSeq" id="WP_148601506.1">
    <property type="nucleotide sequence ID" value="NZ_VSLD01000006.1"/>
</dbReference>
<reference evidence="1 2" key="1">
    <citation type="submission" date="2019-08" db="EMBL/GenBank/DDBJ databases">
        <title>Genone of Arthrobacter echini P9.</title>
        <authorList>
            <person name="Bowman J.P."/>
        </authorList>
    </citation>
    <scope>NUCLEOTIDE SEQUENCE [LARGE SCALE GENOMIC DNA]</scope>
    <source>
        <strain evidence="1 2">P9</strain>
    </source>
</reference>
<protein>
    <submittedName>
        <fullName evidence="1">Uncharacterized protein</fullName>
    </submittedName>
</protein>
<proteinExistence type="predicted"/>